<sequence>MVPIYPTNVEPAKPDYYFDLGFPTFDDEHTYIERRDIKAAWLKLIKQHHPDKRGPGNDGDTAEFRRVQEAYDYLRDEDKRTRYDEEYPRIRVEWFRYRKLASEEEDAARREIEASEREITTRGKARREAERPEKIRNEWNRFEAKRQREFVAEWIRLQAERQAEDASRRAKDQEEPEAKDKLRGQKQGRREMEWEGRRLRAVRHIEELEAVLQAERAERYERTRREGNRQREEWERRRWQRWVEESERMVHQHQESFRGAEDDLWTEAFPTQEPVRSAQNSESESTQTYSESEVQSVATEEAPFYCRHALTGWAVRFGRAECFLCGRVKKGWMSCTRQCPACKGRACRKCKKHYVESILRRRHRRYQRERSY</sequence>
<feature type="compositionally biased region" description="Low complexity" evidence="1">
    <location>
        <begin position="281"/>
        <end position="293"/>
    </location>
</feature>
<accession>A0ABR0IKN1</accession>
<dbReference type="CDD" id="cd06257">
    <property type="entry name" value="DnaJ"/>
    <property type="match status" value="1"/>
</dbReference>
<comment type="caution">
    <text evidence="3">The sequence shown here is derived from an EMBL/GenBank/DDBJ whole genome shotgun (WGS) entry which is preliminary data.</text>
</comment>
<dbReference type="SUPFAM" id="SSF46565">
    <property type="entry name" value="Chaperone J-domain"/>
    <property type="match status" value="1"/>
</dbReference>
<dbReference type="PROSITE" id="PS50076">
    <property type="entry name" value="DNAJ_2"/>
    <property type="match status" value="1"/>
</dbReference>
<feature type="region of interest" description="Disordered" evidence="1">
    <location>
        <begin position="165"/>
        <end position="190"/>
    </location>
</feature>
<evidence type="ECO:0000256" key="1">
    <source>
        <dbReference type="SAM" id="MobiDB-lite"/>
    </source>
</evidence>
<dbReference type="SMART" id="SM00271">
    <property type="entry name" value="DnaJ"/>
    <property type="match status" value="1"/>
</dbReference>
<dbReference type="Proteomes" id="UP001323617">
    <property type="component" value="Unassembled WGS sequence"/>
</dbReference>
<protein>
    <recommendedName>
        <fullName evidence="2">J domain-containing protein</fullName>
    </recommendedName>
</protein>
<keyword evidence="4" id="KW-1185">Reference proteome</keyword>
<organism evidence="3 4">
    <name type="scientific">Podospora pseudoanserina</name>
    <dbReference type="NCBI Taxonomy" id="2609844"/>
    <lineage>
        <taxon>Eukaryota</taxon>
        <taxon>Fungi</taxon>
        <taxon>Dikarya</taxon>
        <taxon>Ascomycota</taxon>
        <taxon>Pezizomycotina</taxon>
        <taxon>Sordariomycetes</taxon>
        <taxon>Sordariomycetidae</taxon>
        <taxon>Sordariales</taxon>
        <taxon>Podosporaceae</taxon>
        <taxon>Podospora</taxon>
    </lineage>
</organism>
<dbReference type="Gene3D" id="1.10.287.110">
    <property type="entry name" value="DnaJ domain"/>
    <property type="match status" value="1"/>
</dbReference>
<dbReference type="GeneID" id="87962247"/>
<evidence type="ECO:0000259" key="2">
    <source>
        <dbReference type="PROSITE" id="PS50076"/>
    </source>
</evidence>
<feature type="region of interest" description="Disordered" evidence="1">
    <location>
        <begin position="271"/>
        <end position="293"/>
    </location>
</feature>
<feature type="domain" description="J" evidence="2">
    <location>
        <begin position="15"/>
        <end position="87"/>
    </location>
</feature>
<dbReference type="PROSITE" id="PS00636">
    <property type="entry name" value="DNAJ_1"/>
    <property type="match status" value="1"/>
</dbReference>
<dbReference type="InterPro" id="IPR001623">
    <property type="entry name" value="DnaJ_domain"/>
</dbReference>
<dbReference type="Pfam" id="PF00226">
    <property type="entry name" value="DnaJ"/>
    <property type="match status" value="1"/>
</dbReference>
<gene>
    <name evidence="3" type="ORF">QC764_101565</name>
</gene>
<dbReference type="InterPro" id="IPR018253">
    <property type="entry name" value="DnaJ_domain_CS"/>
</dbReference>
<name>A0ABR0IKN1_9PEZI</name>
<evidence type="ECO:0000313" key="3">
    <source>
        <dbReference type="EMBL" id="KAK4680756.1"/>
    </source>
</evidence>
<proteinExistence type="predicted"/>
<dbReference type="InterPro" id="IPR036869">
    <property type="entry name" value="J_dom_sf"/>
</dbReference>
<dbReference type="RefSeq" id="XP_062804226.1">
    <property type="nucleotide sequence ID" value="XM_062941382.1"/>
</dbReference>
<dbReference type="EMBL" id="JAFFHC010000001">
    <property type="protein sequence ID" value="KAK4680756.1"/>
    <property type="molecule type" value="Genomic_DNA"/>
</dbReference>
<evidence type="ECO:0000313" key="4">
    <source>
        <dbReference type="Proteomes" id="UP001323617"/>
    </source>
</evidence>
<reference evidence="3 4" key="1">
    <citation type="journal article" date="2023" name="bioRxiv">
        <title>High-quality genome assemblies of four members of thePodospora anserinaspecies complex.</title>
        <authorList>
            <person name="Ament-Velasquez S.L."/>
            <person name="Vogan A.A."/>
            <person name="Wallerman O."/>
            <person name="Hartmann F."/>
            <person name="Gautier V."/>
            <person name="Silar P."/>
            <person name="Giraud T."/>
            <person name="Johannesson H."/>
        </authorList>
    </citation>
    <scope>NUCLEOTIDE SEQUENCE [LARGE SCALE GENOMIC DNA]</scope>
    <source>
        <strain evidence="3 4">CBS 124.78</strain>
    </source>
</reference>